<dbReference type="OrthoDB" id="6504948at2"/>
<dbReference type="RefSeq" id="WP_090121546.1">
    <property type="nucleotide sequence ID" value="NZ_CP045300.1"/>
</dbReference>
<dbReference type="Proteomes" id="UP000199187">
    <property type="component" value="Unassembled WGS sequence"/>
</dbReference>
<proteinExistence type="predicted"/>
<dbReference type="InterPro" id="IPR025612">
    <property type="entry name" value="YqjK"/>
</dbReference>
<protein>
    <submittedName>
        <fullName evidence="1">YqjK-like protein</fullName>
    </submittedName>
</protein>
<accession>A0A1I7BH44</accession>
<sequence length="96" mass="11191">MNSKAERLKRKARLLSEIQQQRLDLTAARRDWLEATSPYDRGWNTLLSLRSWAVIGSSAIAVWSVRHPNILVRWGKRGLGIWSLWRLVKTTLNLPR</sequence>
<gene>
    <name evidence="1" type="ORF">SAMN05192562_102592</name>
</gene>
<name>A0A1I7BH44_9ENTR</name>
<keyword evidence="2" id="KW-1185">Reference proteome</keyword>
<organism evidence="1 2">
    <name type="scientific">Kosakonia arachidis</name>
    <dbReference type="NCBI Taxonomy" id="551989"/>
    <lineage>
        <taxon>Bacteria</taxon>
        <taxon>Pseudomonadati</taxon>
        <taxon>Pseudomonadota</taxon>
        <taxon>Gammaproteobacteria</taxon>
        <taxon>Enterobacterales</taxon>
        <taxon>Enterobacteriaceae</taxon>
        <taxon>Kosakonia</taxon>
    </lineage>
</organism>
<reference evidence="2" key="1">
    <citation type="submission" date="2016-10" db="EMBL/GenBank/DDBJ databases">
        <authorList>
            <person name="Varghese N."/>
            <person name="Submissions S."/>
        </authorList>
    </citation>
    <scope>NUCLEOTIDE SEQUENCE [LARGE SCALE GENOMIC DNA]</scope>
    <source>
        <strain evidence="2">Ah-143</strain>
    </source>
</reference>
<dbReference type="AlphaFoldDB" id="A0A1I7BH44"/>
<evidence type="ECO:0000313" key="2">
    <source>
        <dbReference type="Proteomes" id="UP000199187"/>
    </source>
</evidence>
<dbReference type="Pfam" id="PF13997">
    <property type="entry name" value="YqjK"/>
    <property type="match status" value="1"/>
</dbReference>
<dbReference type="EMBL" id="FPAU01000002">
    <property type="protein sequence ID" value="SFT86509.1"/>
    <property type="molecule type" value="Genomic_DNA"/>
</dbReference>
<evidence type="ECO:0000313" key="1">
    <source>
        <dbReference type="EMBL" id="SFT86509.1"/>
    </source>
</evidence>